<organism evidence="5 6">
    <name type="scientific">Halobium palmae</name>
    <dbReference type="NCBI Taxonomy" id="1776492"/>
    <lineage>
        <taxon>Archaea</taxon>
        <taxon>Methanobacteriati</taxon>
        <taxon>Methanobacteriota</taxon>
        <taxon>Stenosarchaea group</taxon>
        <taxon>Halobacteria</taxon>
        <taxon>Halobacteriales</taxon>
        <taxon>Haloferacaceae</taxon>
        <taxon>Halobium</taxon>
    </lineage>
</organism>
<dbReference type="SUPFAM" id="SSF52540">
    <property type="entry name" value="P-loop containing nucleoside triphosphate hydrolases"/>
    <property type="match status" value="1"/>
</dbReference>
<dbReference type="Pfam" id="PF00004">
    <property type="entry name" value="AAA"/>
    <property type="match status" value="1"/>
</dbReference>
<dbReference type="PANTHER" id="PTHR23073">
    <property type="entry name" value="26S PROTEASOME REGULATORY SUBUNIT"/>
    <property type="match status" value="1"/>
</dbReference>
<protein>
    <submittedName>
        <fullName evidence="5">ATP-binding protein</fullName>
    </submittedName>
</protein>
<dbReference type="GO" id="GO:0005524">
    <property type="term" value="F:ATP binding"/>
    <property type="evidence" value="ECO:0007669"/>
    <property type="project" value="UniProtKB-KW"/>
</dbReference>
<sequence>AAVSHARDGPLLVVDAGGIERDSVREVAADVRREALLQDGTVYVSDADSLDGVLFDRLADVPAPLVLASETPWYPEEAPPERAVVTGSLSAPDIETRRELWADAVGSVVSVDTLDDLATTFRFTPGQVAAAVDRATREADGSLTQAALFAACRALSAPDLGTLGRRVEPTYSWDDIVLSPDRLAHLREVADQVRRRSTVYTAWGFEGRFSLGNGTIALFSGPPGTGKTMAAEVIAGDVGLDLYRVDLASVVSKYIGETEKNLARVFDAAEASNAILLFDEADALFGKRSEVSDAHDRYANVEVAYLLQRVEAYDGAVLLTTNHEKNVDEAFLRRIHHRIDFPRPDATVRERIWRTIFPDETPVGELDYEFLASFAITGGNIKNVALRAAFLAAADSRVEMPHVVRAVRRELQKEGTLIDPAEFGPYRELL</sequence>
<feature type="domain" description="AAA+ ATPase" evidence="4">
    <location>
        <begin position="213"/>
        <end position="345"/>
    </location>
</feature>
<keyword evidence="3 5" id="KW-0067">ATP-binding</keyword>
<dbReference type="CDD" id="cd19481">
    <property type="entry name" value="RecA-like_protease"/>
    <property type="match status" value="1"/>
</dbReference>
<name>A0ABD5S2B5_9EURY</name>
<evidence type="ECO:0000256" key="3">
    <source>
        <dbReference type="ARBA" id="ARBA00022840"/>
    </source>
</evidence>
<evidence type="ECO:0000313" key="6">
    <source>
        <dbReference type="Proteomes" id="UP001596328"/>
    </source>
</evidence>
<dbReference type="EMBL" id="JBHSWU010000503">
    <property type="protein sequence ID" value="MFC6725388.1"/>
    <property type="molecule type" value="Genomic_DNA"/>
</dbReference>
<dbReference type="InterPro" id="IPR050221">
    <property type="entry name" value="26S_Proteasome_ATPase"/>
</dbReference>
<dbReference type="InterPro" id="IPR003959">
    <property type="entry name" value="ATPase_AAA_core"/>
</dbReference>
<dbReference type="InterPro" id="IPR027417">
    <property type="entry name" value="P-loop_NTPase"/>
</dbReference>
<proteinExistence type="inferred from homology"/>
<dbReference type="SMART" id="SM00382">
    <property type="entry name" value="AAA"/>
    <property type="match status" value="1"/>
</dbReference>
<dbReference type="Proteomes" id="UP001596328">
    <property type="component" value="Unassembled WGS sequence"/>
</dbReference>
<gene>
    <name evidence="5" type="ORF">ACFQE1_13620</name>
</gene>
<evidence type="ECO:0000256" key="2">
    <source>
        <dbReference type="ARBA" id="ARBA00022741"/>
    </source>
</evidence>
<evidence type="ECO:0000313" key="5">
    <source>
        <dbReference type="EMBL" id="MFC6725388.1"/>
    </source>
</evidence>
<feature type="non-terminal residue" evidence="5">
    <location>
        <position position="1"/>
    </location>
</feature>
<accession>A0ABD5S2B5</accession>
<evidence type="ECO:0000256" key="1">
    <source>
        <dbReference type="ARBA" id="ARBA00006914"/>
    </source>
</evidence>
<comment type="similarity">
    <text evidence="1">Belongs to the AAA ATPase family.</text>
</comment>
<dbReference type="Gene3D" id="3.40.50.300">
    <property type="entry name" value="P-loop containing nucleotide triphosphate hydrolases"/>
    <property type="match status" value="1"/>
</dbReference>
<keyword evidence="6" id="KW-1185">Reference proteome</keyword>
<comment type="caution">
    <text evidence="5">The sequence shown here is derived from an EMBL/GenBank/DDBJ whole genome shotgun (WGS) entry which is preliminary data.</text>
</comment>
<dbReference type="AlphaFoldDB" id="A0ABD5S2B5"/>
<dbReference type="InterPro" id="IPR003593">
    <property type="entry name" value="AAA+_ATPase"/>
</dbReference>
<evidence type="ECO:0000259" key="4">
    <source>
        <dbReference type="SMART" id="SM00382"/>
    </source>
</evidence>
<keyword evidence="2" id="KW-0547">Nucleotide-binding</keyword>
<reference evidence="5 6" key="1">
    <citation type="journal article" date="2019" name="Int. J. Syst. Evol. Microbiol.">
        <title>The Global Catalogue of Microorganisms (GCM) 10K type strain sequencing project: providing services to taxonomists for standard genome sequencing and annotation.</title>
        <authorList>
            <consortium name="The Broad Institute Genomics Platform"/>
            <consortium name="The Broad Institute Genome Sequencing Center for Infectious Disease"/>
            <person name="Wu L."/>
            <person name="Ma J."/>
        </authorList>
    </citation>
    <scope>NUCLEOTIDE SEQUENCE [LARGE SCALE GENOMIC DNA]</scope>
    <source>
        <strain evidence="5 6">NBRC 111368</strain>
    </source>
</reference>